<evidence type="ECO:0000313" key="3">
    <source>
        <dbReference type="EMBL" id="KIO26012.1"/>
    </source>
</evidence>
<dbReference type="EMBL" id="KN823031">
    <property type="protein sequence ID" value="KIO26012.1"/>
    <property type="molecule type" value="Genomic_DNA"/>
</dbReference>
<dbReference type="Proteomes" id="UP000054248">
    <property type="component" value="Unassembled WGS sequence"/>
</dbReference>
<feature type="region of interest" description="Disordered" evidence="1">
    <location>
        <begin position="64"/>
        <end position="287"/>
    </location>
</feature>
<reference evidence="3 4" key="1">
    <citation type="submission" date="2014-04" db="EMBL/GenBank/DDBJ databases">
        <authorList>
            <consortium name="DOE Joint Genome Institute"/>
            <person name="Kuo A."/>
            <person name="Girlanda M."/>
            <person name="Perotto S."/>
            <person name="Kohler A."/>
            <person name="Nagy L.G."/>
            <person name="Floudas D."/>
            <person name="Copeland A."/>
            <person name="Barry K.W."/>
            <person name="Cichocki N."/>
            <person name="Veneault-Fourrey C."/>
            <person name="LaButti K."/>
            <person name="Lindquist E.A."/>
            <person name="Lipzen A."/>
            <person name="Lundell T."/>
            <person name="Morin E."/>
            <person name="Murat C."/>
            <person name="Sun H."/>
            <person name="Tunlid A."/>
            <person name="Henrissat B."/>
            <person name="Grigoriev I.V."/>
            <person name="Hibbett D.S."/>
            <person name="Martin F."/>
            <person name="Nordberg H.P."/>
            <person name="Cantor M.N."/>
            <person name="Hua S.X."/>
        </authorList>
    </citation>
    <scope>NUCLEOTIDE SEQUENCE [LARGE SCALE GENOMIC DNA]</scope>
    <source>
        <strain evidence="3 4">MUT 4182</strain>
    </source>
</reference>
<gene>
    <name evidence="2" type="ORF">M407DRAFT_226977</name>
    <name evidence="3" type="ORF">M407DRAFT_236147</name>
</gene>
<keyword evidence="4" id="KW-1185">Reference proteome</keyword>
<dbReference type="EMBL" id="KN823340">
    <property type="protein sequence ID" value="KIO17826.1"/>
    <property type="molecule type" value="Genomic_DNA"/>
</dbReference>
<feature type="compositionally biased region" description="Basic and acidic residues" evidence="1">
    <location>
        <begin position="218"/>
        <end position="234"/>
    </location>
</feature>
<feature type="compositionally biased region" description="Polar residues" evidence="1">
    <location>
        <begin position="277"/>
        <end position="287"/>
    </location>
</feature>
<protein>
    <submittedName>
        <fullName evidence="3">Uncharacterized protein</fullName>
    </submittedName>
</protein>
<feature type="compositionally biased region" description="Basic and acidic residues" evidence="1">
    <location>
        <begin position="20"/>
        <end position="34"/>
    </location>
</feature>
<feature type="compositionally biased region" description="Low complexity" evidence="1">
    <location>
        <begin position="1"/>
        <end position="14"/>
    </location>
</feature>
<feature type="compositionally biased region" description="Low complexity" evidence="1">
    <location>
        <begin position="165"/>
        <end position="174"/>
    </location>
</feature>
<dbReference type="AlphaFoldDB" id="A0A0C3LX58"/>
<evidence type="ECO:0000313" key="4">
    <source>
        <dbReference type="Proteomes" id="UP000054248"/>
    </source>
</evidence>
<reference evidence="3" key="3">
    <citation type="submission" date="2015-02" db="EMBL/GenBank/DDBJ databases">
        <title>Evolutionary Origins and Diversification of the Mycorrhizal Mutualists.</title>
        <authorList>
            <consortium name="DOE Joint Genome Institute"/>
            <consortium name="Mycorrhizal Genomics Consortium"/>
            <person name="Kohler A."/>
            <person name="Kuo A."/>
            <person name="Nagy L.G."/>
            <person name="Floudas D."/>
            <person name="Copeland A."/>
            <person name="Barry K.W."/>
            <person name="Cichocki N."/>
            <person name="Veneault-Fourrey C."/>
            <person name="LaButti K."/>
            <person name="Lindquist E.A."/>
            <person name="Lipzen A."/>
            <person name="Lundell T."/>
            <person name="Morin E."/>
            <person name="Murat C."/>
            <person name="Riley R."/>
            <person name="Ohm R."/>
            <person name="Sun H."/>
            <person name="Tunlid A."/>
            <person name="Henrissat B."/>
            <person name="Grigoriev I.V."/>
            <person name="Hibbett D.S."/>
            <person name="Martin F."/>
        </authorList>
    </citation>
    <scope>NUCLEOTIDE SEQUENCE</scope>
    <source>
        <strain evidence="3">MUT 4182</strain>
    </source>
</reference>
<feature type="compositionally biased region" description="Basic and acidic residues" evidence="1">
    <location>
        <begin position="266"/>
        <end position="276"/>
    </location>
</feature>
<evidence type="ECO:0000256" key="1">
    <source>
        <dbReference type="SAM" id="MobiDB-lite"/>
    </source>
</evidence>
<proteinExistence type="predicted"/>
<reference evidence="4" key="2">
    <citation type="submission" date="2015-01" db="EMBL/GenBank/DDBJ databases">
        <title>Evolutionary Origins and Diversification of the Mycorrhizal Mutualists.</title>
        <authorList>
            <consortium name="DOE Joint Genome Institute"/>
            <consortium name="Mycorrhizal Genomics Consortium"/>
            <person name="Kohler A."/>
            <person name="Kuo A."/>
            <person name="Nagy L.G."/>
            <person name="Floudas D."/>
            <person name="Copeland A."/>
            <person name="Barry K.W."/>
            <person name="Cichocki N."/>
            <person name="Veneault-Fourrey C."/>
            <person name="LaButti K."/>
            <person name="Lindquist E.A."/>
            <person name="Lipzen A."/>
            <person name="Lundell T."/>
            <person name="Morin E."/>
            <person name="Murat C."/>
            <person name="Riley R."/>
            <person name="Ohm R."/>
            <person name="Sun H."/>
            <person name="Tunlid A."/>
            <person name="Henrissat B."/>
            <person name="Grigoriev I.V."/>
            <person name="Hibbett D.S."/>
            <person name="Martin F."/>
        </authorList>
    </citation>
    <scope>NUCLEOTIDE SEQUENCE [LARGE SCALE GENOMIC DNA]</scope>
    <source>
        <strain evidence="2 4">MUT 4182</strain>
    </source>
</reference>
<dbReference type="HOGENOM" id="CLU_970413_0_0_1"/>
<sequence>MSRFESFHPSSSRPPHAPRRRPEAHSDRGTRERSPPVPFIPPEVYRELGMGDVSLETEFERLATAQAWGPPAGLGLDVSGGQPPLPARERRERDTRQHERQRGSGRSTRHGPQPTPSTSSTAVPNLPPFWALTSQGPRPATPPLRASERHSKRKGHERARPQEVPIAPAAPTPARTSKYDVRSLSMGLQELSTRDPTRLGPPTPDLPDTPFRSGAIDLPKRARRAEQTRDRQPGLRDGALGSRNRSLLHPPDVPQFETSPYSATEIPRERSRRDYSSHQPSPLRNEW</sequence>
<feature type="region of interest" description="Disordered" evidence="1">
    <location>
        <begin position="1"/>
        <end position="43"/>
    </location>
</feature>
<accession>A0A0C3LX58</accession>
<feature type="compositionally biased region" description="Basic and acidic residues" evidence="1">
    <location>
        <begin position="87"/>
        <end position="102"/>
    </location>
</feature>
<organism evidence="3 4">
    <name type="scientific">Tulasnella calospora MUT 4182</name>
    <dbReference type="NCBI Taxonomy" id="1051891"/>
    <lineage>
        <taxon>Eukaryota</taxon>
        <taxon>Fungi</taxon>
        <taxon>Dikarya</taxon>
        <taxon>Basidiomycota</taxon>
        <taxon>Agaricomycotina</taxon>
        <taxon>Agaricomycetes</taxon>
        <taxon>Cantharellales</taxon>
        <taxon>Tulasnellaceae</taxon>
        <taxon>Tulasnella</taxon>
    </lineage>
</organism>
<evidence type="ECO:0000313" key="2">
    <source>
        <dbReference type="EMBL" id="KIO17826.1"/>
    </source>
</evidence>
<name>A0A0C3LX58_9AGAM</name>